<dbReference type="AlphaFoldDB" id="A0A9W5IQ76"/>
<protein>
    <submittedName>
        <fullName evidence="1">Uncharacterized protein</fullName>
    </submittedName>
</protein>
<dbReference type="EMBL" id="ACEO02000009">
    <property type="protein sequence ID" value="EFC51595.1"/>
    <property type="molecule type" value="Genomic_DNA"/>
</dbReference>
<gene>
    <name evidence="1" type="ORF">NEISUBOT_04848</name>
</gene>
<evidence type="ECO:0000313" key="2">
    <source>
        <dbReference type="Proteomes" id="UP000004621"/>
    </source>
</evidence>
<dbReference type="Proteomes" id="UP000004621">
    <property type="component" value="Unassembled WGS sequence"/>
</dbReference>
<name>A0A9W5IQ76_NEISU</name>
<accession>A0A9W5IQ76</accession>
<proteinExistence type="predicted"/>
<comment type="caution">
    <text evidence="1">The sequence shown here is derived from an EMBL/GenBank/DDBJ whole genome shotgun (WGS) entry which is preliminary data.</text>
</comment>
<evidence type="ECO:0000313" key="1">
    <source>
        <dbReference type="EMBL" id="EFC51595.1"/>
    </source>
</evidence>
<reference evidence="1 2" key="1">
    <citation type="submission" date="2010-01" db="EMBL/GenBank/DDBJ databases">
        <authorList>
            <person name="Weinstock G."/>
            <person name="Sodergren E."/>
            <person name="Clifton S."/>
            <person name="Fulton L."/>
            <person name="Fulton B."/>
            <person name="Courtney L."/>
            <person name="Fronick C."/>
            <person name="Harrison M."/>
            <person name="Strong C."/>
            <person name="Farmer C."/>
            <person name="Delahaunty K."/>
            <person name="Markovic C."/>
            <person name="Hall O."/>
            <person name="Minx P."/>
            <person name="Tomlinson C."/>
            <person name="Mitreva M."/>
            <person name="Nelson J."/>
            <person name="Hou S."/>
            <person name="Wollam A."/>
            <person name="Pepin K.H."/>
            <person name="Johnson M."/>
            <person name="Bhonagiri V."/>
            <person name="Nash W.E."/>
            <person name="Warren W."/>
            <person name="Chinwalla A."/>
            <person name="Mardis E.R."/>
            <person name="Wilson R.K."/>
        </authorList>
    </citation>
    <scope>NUCLEOTIDE SEQUENCE [LARGE SCALE GENOMIC DNA]</scope>
    <source>
        <strain evidence="1 2">NJ9703</strain>
    </source>
</reference>
<organism evidence="1 2">
    <name type="scientific">Neisseria subflava NJ9703</name>
    <dbReference type="NCBI Taxonomy" id="546268"/>
    <lineage>
        <taxon>Bacteria</taxon>
        <taxon>Pseudomonadati</taxon>
        <taxon>Pseudomonadota</taxon>
        <taxon>Betaproteobacteria</taxon>
        <taxon>Neisseriales</taxon>
        <taxon>Neisseriaceae</taxon>
        <taxon>Neisseria</taxon>
    </lineage>
</organism>
<sequence>MDKILRRLWIKKSGMGIIAQPCFSLCARPSESSGSIVKI</sequence>